<dbReference type="AlphaFoldDB" id="A0A7L5ANK9"/>
<dbReference type="InterPro" id="IPR001310">
    <property type="entry name" value="Histidine_triad_HIT"/>
</dbReference>
<dbReference type="SUPFAM" id="SSF54197">
    <property type="entry name" value="HIT-like"/>
    <property type="match status" value="1"/>
</dbReference>
<feature type="domain" description="HIT" evidence="4">
    <location>
        <begin position="4"/>
        <end position="107"/>
    </location>
</feature>
<accession>A0A7L5ANK9</accession>
<evidence type="ECO:0000313" key="6">
    <source>
        <dbReference type="Proteomes" id="UP000464507"/>
    </source>
</evidence>
<dbReference type="InterPro" id="IPR036265">
    <property type="entry name" value="HIT-like_sf"/>
</dbReference>
<evidence type="ECO:0000256" key="1">
    <source>
        <dbReference type="PIRSR" id="PIRSR601310-1"/>
    </source>
</evidence>
<sequence length="142" mass="16184">MATIFSRIIRGELPARFVWSDDVAVAFLTIEPRSPGHVLVVSRIEVDRWLDLGEQTMAHLMAIAHKIGEAQREEWGSDRAGLMIEGYMVPHVHIHVWPSWSPYEFHPAGIDRAARPSDLDEAAARLRTRMRLHGHSEFVPED</sequence>
<protein>
    <submittedName>
        <fullName evidence="5">Diadenosine tetraphosphate hydrolase</fullName>
    </submittedName>
</protein>
<evidence type="ECO:0000256" key="2">
    <source>
        <dbReference type="PIRSR" id="PIRSR601310-3"/>
    </source>
</evidence>
<dbReference type="PRINTS" id="PR00332">
    <property type="entry name" value="HISTRIAD"/>
</dbReference>
<dbReference type="EMBL" id="CP017146">
    <property type="protein sequence ID" value="QHO70894.1"/>
    <property type="molecule type" value="Genomic_DNA"/>
</dbReference>
<dbReference type="PROSITE" id="PS51084">
    <property type="entry name" value="HIT_2"/>
    <property type="match status" value="1"/>
</dbReference>
<feature type="active site" description="Tele-AMP-histidine intermediate" evidence="1">
    <location>
        <position position="93"/>
    </location>
</feature>
<gene>
    <name evidence="5" type="ORF">BHD05_01155</name>
</gene>
<dbReference type="GO" id="GO:0009117">
    <property type="term" value="P:nucleotide metabolic process"/>
    <property type="evidence" value="ECO:0007669"/>
    <property type="project" value="TreeGrafter"/>
</dbReference>
<keyword evidence="6" id="KW-1185">Reference proteome</keyword>
<dbReference type="Proteomes" id="UP000464507">
    <property type="component" value="Chromosome"/>
</dbReference>
<evidence type="ECO:0000313" key="5">
    <source>
        <dbReference type="EMBL" id="QHO70894.1"/>
    </source>
</evidence>
<dbReference type="InterPro" id="IPR011146">
    <property type="entry name" value="HIT-like"/>
</dbReference>
<dbReference type="PANTHER" id="PTHR46648">
    <property type="entry name" value="HIT FAMILY PROTEIN 1"/>
    <property type="match status" value="1"/>
</dbReference>
<organism evidence="5 6">
    <name type="scientific">Marisediminicola antarctica</name>
    <dbReference type="NCBI Taxonomy" id="674079"/>
    <lineage>
        <taxon>Bacteria</taxon>
        <taxon>Bacillati</taxon>
        <taxon>Actinomycetota</taxon>
        <taxon>Actinomycetes</taxon>
        <taxon>Micrococcales</taxon>
        <taxon>Microbacteriaceae</taxon>
        <taxon>Marisediminicola</taxon>
    </lineage>
</organism>
<feature type="short sequence motif" description="Histidine triad motif" evidence="2 3">
    <location>
        <begin position="91"/>
        <end position="95"/>
    </location>
</feature>
<name>A0A7L5ANK9_9MICO</name>
<reference evidence="5 6" key="1">
    <citation type="submission" date="2016-09" db="EMBL/GenBank/DDBJ databases">
        <title>Complete genome sequence of microbes from the polar regions.</title>
        <authorList>
            <person name="Liao L."/>
            <person name="Chen B."/>
        </authorList>
    </citation>
    <scope>NUCLEOTIDE SEQUENCE [LARGE SCALE GENOMIC DNA]</scope>
    <source>
        <strain evidence="5 6">ZS314</strain>
    </source>
</reference>
<dbReference type="GO" id="GO:0016787">
    <property type="term" value="F:hydrolase activity"/>
    <property type="evidence" value="ECO:0007669"/>
    <property type="project" value="UniProtKB-KW"/>
</dbReference>
<dbReference type="PANTHER" id="PTHR46648:SF1">
    <property type="entry name" value="ADENOSINE 5'-MONOPHOSPHORAMIDASE HNT1"/>
    <property type="match status" value="1"/>
</dbReference>
<keyword evidence="5" id="KW-0378">Hydrolase</keyword>
<evidence type="ECO:0000256" key="3">
    <source>
        <dbReference type="PROSITE-ProRule" id="PRU00464"/>
    </source>
</evidence>
<dbReference type="Gene3D" id="3.30.428.10">
    <property type="entry name" value="HIT-like"/>
    <property type="match status" value="1"/>
</dbReference>
<dbReference type="KEGG" id="mant:BHD05_01155"/>
<dbReference type="OrthoDB" id="9784774at2"/>
<dbReference type="RefSeq" id="WP_161884804.1">
    <property type="nucleotide sequence ID" value="NZ_CP017146.1"/>
</dbReference>
<dbReference type="Pfam" id="PF01230">
    <property type="entry name" value="HIT"/>
    <property type="match status" value="1"/>
</dbReference>
<evidence type="ECO:0000259" key="4">
    <source>
        <dbReference type="PROSITE" id="PS51084"/>
    </source>
</evidence>
<proteinExistence type="predicted"/>